<evidence type="ECO:0000256" key="2">
    <source>
        <dbReference type="ARBA" id="ARBA00023295"/>
    </source>
</evidence>
<dbReference type="EMBL" id="CP062796">
    <property type="protein sequence ID" value="QUL98803.1"/>
    <property type="molecule type" value="Genomic_DNA"/>
</dbReference>
<dbReference type="InterPro" id="IPR023186">
    <property type="entry name" value="IUNH"/>
</dbReference>
<reference evidence="4" key="2">
    <citation type="journal article" date="2023" name="Biology">
        <title>Prokaryotic Life Associated with Coal-Fire Gas Vents Revealed by Metagenomics.</title>
        <authorList>
            <person name="Kadnikov V.V."/>
            <person name="Mardanov A.V."/>
            <person name="Beletsky A.V."/>
            <person name="Karnachuk O.V."/>
            <person name="Ravin N.V."/>
        </authorList>
    </citation>
    <scope>NUCLEOTIDE SEQUENCE</scope>
    <source>
        <strain evidence="4">Bu02</strain>
    </source>
</reference>
<dbReference type="Gene3D" id="3.90.245.10">
    <property type="entry name" value="Ribonucleoside hydrolase-like"/>
    <property type="match status" value="1"/>
</dbReference>
<dbReference type="GO" id="GO:0005829">
    <property type="term" value="C:cytosol"/>
    <property type="evidence" value="ECO:0007669"/>
    <property type="project" value="TreeGrafter"/>
</dbReference>
<gene>
    <name evidence="4" type="ORF">IMF26_01605</name>
</gene>
<sequence length="316" mass="33882">MKWVIDTDPGIDDAAAIIAAINLKIMDVVGITTVHGNVGLEHTTRNALKLVELLDSDVPVYRGASAPLLKAPENASQFHGEDGFGNTFLPEPKRNVEKTHAVDFLIQAAHRWDGDLSLLTLGPLTNVALAMAEDRSVQHKIRQIVMMGGTSKARGNTTPLAEFNIYADPEAAAIVFSSGVPIVMVPWETCLDAMLGPDVVAKVRESTSKAGVAFSKAMDLVVSRLHKVLGVEGLLLCDLVAACVAMEPSVVKEKVAARVVVETGGRYSKGLTVVDERMLDGVSPNTTVCLSCDKDRVGEMFLDALGVNHVNWRCSK</sequence>
<proteinExistence type="predicted"/>
<organism evidence="4">
    <name type="scientific">Candidatus Fermentithermobacillus carboniphilus</name>
    <dbReference type="NCBI Taxonomy" id="3085328"/>
    <lineage>
        <taxon>Bacteria</taxon>
        <taxon>Bacillati</taxon>
        <taxon>Bacillota</taxon>
        <taxon>Candidatus Fermentithermobacillia</taxon>
        <taxon>Candidatus Fermentithermobacillales</taxon>
        <taxon>Candidatus Fermentithermobacillaceae</taxon>
        <taxon>Candidatus Fermentithermobacillus</taxon>
    </lineage>
</organism>
<dbReference type="Pfam" id="PF01156">
    <property type="entry name" value="IU_nuc_hydro"/>
    <property type="match status" value="1"/>
</dbReference>
<dbReference type="InterPro" id="IPR036452">
    <property type="entry name" value="Ribo_hydro-like"/>
</dbReference>
<evidence type="ECO:0000259" key="3">
    <source>
        <dbReference type="Pfam" id="PF01156"/>
    </source>
</evidence>
<dbReference type="GO" id="GO:0008477">
    <property type="term" value="F:purine nucleosidase activity"/>
    <property type="evidence" value="ECO:0007669"/>
    <property type="project" value="TreeGrafter"/>
</dbReference>
<keyword evidence="1 4" id="KW-0378">Hydrolase</keyword>
<feature type="domain" description="Inosine/uridine-preferring nucleoside hydrolase" evidence="3">
    <location>
        <begin position="4"/>
        <end position="297"/>
    </location>
</feature>
<evidence type="ECO:0000256" key="1">
    <source>
        <dbReference type="ARBA" id="ARBA00022801"/>
    </source>
</evidence>
<reference evidence="4" key="1">
    <citation type="submission" date="2020-10" db="EMBL/GenBank/DDBJ databases">
        <authorList>
            <person name="Kadnikov V."/>
            <person name="Beletsky A.V."/>
            <person name="Mardanov A.V."/>
            <person name="Karnachuk O.V."/>
            <person name="Ravin N.V."/>
        </authorList>
    </citation>
    <scope>NUCLEOTIDE SEQUENCE</scope>
    <source>
        <strain evidence="4">Bu02</strain>
    </source>
</reference>
<protein>
    <submittedName>
        <fullName evidence="4">Nucleoside hydrolase</fullName>
    </submittedName>
</protein>
<dbReference type="PANTHER" id="PTHR12304:SF4">
    <property type="entry name" value="URIDINE NUCLEOSIDASE"/>
    <property type="match status" value="1"/>
</dbReference>
<dbReference type="KEGG" id="fcz:IMF26_01605"/>
<dbReference type="SUPFAM" id="SSF53590">
    <property type="entry name" value="Nucleoside hydrolase"/>
    <property type="match status" value="1"/>
</dbReference>
<dbReference type="AlphaFoldDB" id="A0AAT9LDF2"/>
<keyword evidence="2" id="KW-0326">Glycosidase</keyword>
<dbReference type="InterPro" id="IPR001910">
    <property type="entry name" value="Inosine/uridine_hydrolase_dom"/>
</dbReference>
<dbReference type="GO" id="GO:0006152">
    <property type="term" value="P:purine nucleoside catabolic process"/>
    <property type="evidence" value="ECO:0007669"/>
    <property type="project" value="TreeGrafter"/>
</dbReference>
<dbReference type="PANTHER" id="PTHR12304">
    <property type="entry name" value="INOSINE-URIDINE PREFERRING NUCLEOSIDE HYDROLASE"/>
    <property type="match status" value="1"/>
</dbReference>
<evidence type="ECO:0000313" key="4">
    <source>
        <dbReference type="EMBL" id="QUL98803.1"/>
    </source>
</evidence>
<accession>A0AAT9LDF2</accession>
<name>A0AAT9LDF2_9FIRM</name>